<accession>A0A6F8V9K3</accession>
<dbReference type="EMBL" id="AP022853">
    <property type="protein sequence ID" value="BCB25797.1"/>
    <property type="molecule type" value="Genomic_DNA"/>
</dbReference>
<feature type="transmembrane region" description="Helical" evidence="1">
    <location>
        <begin position="311"/>
        <end position="334"/>
    </location>
</feature>
<feature type="transmembrane region" description="Helical" evidence="1">
    <location>
        <begin position="280"/>
        <end position="299"/>
    </location>
</feature>
<dbReference type="NCBIfam" id="TIGR00056">
    <property type="entry name" value="MlaE family lipid ABC transporter permease subunit"/>
    <property type="match status" value="1"/>
</dbReference>
<evidence type="ECO:0000313" key="3">
    <source>
        <dbReference type="EMBL" id="BCB25797.1"/>
    </source>
</evidence>
<keyword evidence="1" id="KW-1003">Cell membrane</keyword>
<reference evidence="4" key="1">
    <citation type="submission" date="2020-03" db="EMBL/GenBank/DDBJ databases">
        <title>Complete genome sequence of sulfur-oxidizing bacterium skT11.</title>
        <authorList>
            <person name="Kanda M."/>
            <person name="Kojima H."/>
            <person name="Fukui M."/>
        </authorList>
    </citation>
    <scope>NUCLEOTIDE SEQUENCE [LARGE SCALE GENOMIC DNA]</scope>
    <source>
        <strain evidence="4">skT11</strain>
    </source>
</reference>
<dbReference type="InterPro" id="IPR036513">
    <property type="entry name" value="STAS_dom_sf"/>
</dbReference>
<dbReference type="InterPro" id="IPR030802">
    <property type="entry name" value="Permease_MalE"/>
</dbReference>
<dbReference type="Pfam" id="PF13466">
    <property type="entry name" value="STAS_2"/>
    <property type="match status" value="1"/>
</dbReference>
<feature type="transmembrane region" description="Helical" evidence="1">
    <location>
        <begin position="354"/>
        <end position="372"/>
    </location>
</feature>
<keyword evidence="1" id="KW-1133">Transmembrane helix</keyword>
<dbReference type="PROSITE" id="PS50801">
    <property type="entry name" value="STAS"/>
    <property type="match status" value="1"/>
</dbReference>
<evidence type="ECO:0000313" key="4">
    <source>
        <dbReference type="Proteomes" id="UP000502260"/>
    </source>
</evidence>
<dbReference type="Gene3D" id="3.30.750.24">
    <property type="entry name" value="STAS domain"/>
    <property type="match status" value="1"/>
</dbReference>
<keyword evidence="1" id="KW-0997">Cell inner membrane</keyword>
<evidence type="ECO:0000259" key="2">
    <source>
        <dbReference type="PROSITE" id="PS50801"/>
    </source>
</evidence>
<sequence length="374" mass="40029">MTETQVQTCIASVAGENTVRCRGLWVMPYINEVQRVLAELTWPAGESVTIDCAQVERMDTAGAWLLYRTRHTLERAGKTLTLVGLKPEFSALLAMVEARGAEASVVTPPAFGWLEQLGHNFIGHLRQANGMLAFIGEAAIAALRLLAQPGRFRPRPLLYNIQEAGFKAMPIVGLLSFLMGVVVSYQGAEQLARYGASIFVADLVGLSMLREMAPLLTAIIVAGRSGSAYTAQIGTMKVTEEIDAMRTIGIAPMDFLVLPKIFALMVAVPLLTVYADAMGVLGGMVMAKSLLGISFGEFVDRLDEAVSLSSYLVGIGKALVFATIVGLVGCFQGFQVSGSADSVGQQTTVSVVQAIFLVIVVDAVFSVLFSWLNI</sequence>
<name>A0A6F8V9K3_9PROT</name>
<dbReference type="Proteomes" id="UP000502260">
    <property type="component" value="Chromosome"/>
</dbReference>
<feature type="transmembrane region" description="Helical" evidence="1">
    <location>
        <begin position="255"/>
        <end position="274"/>
    </location>
</feature>
<feature type="transmembrane region" description="Helical" evidence="1">
    <location>
        <begin position="168"/>
        <end position="185"/>
    </location>
</feature>
<dbReference type="Pfam" id="PF02405">
    <property type="entry name" value="MlaE"/>
    <property type="match status" value="1"/>
</dbReference>
<organism evidence="3 4">
    <name type="scientific">Sulfurimicrobium lacus</name>
    <dbReference type="NCBI Taxonomy" id="2715678"/>
    <lineage>
        <taxon>Bacteria</taxon>
        <taxon>Pseudomonadati</taxon>
        <taxon>Pseudomonadota</taxon>
        <taxon>Betaproteobacteria</taxon>
        <taxon>Nitrosomonadales</taxon>
        <taxon>Sulfuricellaceae</taxon>
        <taxon>Sulfurimicrobium</taxon>
    </lineage>
</organism>
<dbReference type="GO" id="GO:0043190">
    <property type="term" value="C:ATP-binding cassette (ABC) transporter complex"/>
    <property type="evidence" value="ECO:0007669"/>
    <property type="project" value="InterPro"/>
</dbReference>
<dbReference type="AlphaFoldDB" id="A0A6F8V9K3"/>
<dbReference type="InterPro" id="IPR003453">
    <property type="entry name" value="ABC_MlaE_roteobac"/>
</dbReference>
<dbReference type="RefSeq" id="WP_173060400.1">
    <property type="nucleotide sequence ID" value="NZ_AP022853.1"/>
</dbReference>
<keyword evidence="4" id="KW-1185">Reference proteome</keyword>
<dbReference type="KEGG" id="slac:SKTS_06830"/>
<evidence type="ECO:0000256" key="1">
    <source>
        <dbReference type="RuleBase" id="RU362044"/>
    </source>
</evidence>
<keyword evidence="1" id="KW-0472">Membrane</keyword>
<feature type="domain" description="STAS" evidence="2">
    <location>
        <begin position="1"/>
        <end position="93"/>
    </location>
</feature>
<dbReference type="InterPro" id="IPR002645">
    <property type="entry name" value="STAS_dom"/>
</dbReference>
<dbReference type="PANTHER" id="PTHR30188">
    <property type="entry name" value="ABC TRANSPORTER PERMEASE PROTEIN-RELATED"/>
    <property type="match status" value="1"/>
</dbReference>
<dbReference type="GO" id="GO:0005548">
    <property type="term" value="F:phospholipid transporter activity"/>
    <property type="evidence" value="ECO:0007669"/>
    <property type="project" value="TreeGrafter"/>
</dbReference>
<comment type="similarity">
    <text evidence="1">Belongs to the MlaE permease family.</text>
</comment>
<dbReference type="InterPro" id="IPR058548">
    <property type="entry name" value="MlaB-like_STAS"/>
</dbReference>
<dbReference type="PANTHER" id="PTHR30188:SF3">
    <property type="entry name" value="ABC TRANSPORTER PERMEASE"/>
    <property type="match status" value="1"/>
</dbReference>
<dbReference type="SUPFAM" id="SSF52091">
    <property type="entry name" value="SpoIIaa-like"/>
    <property type="match status" value="1"/>
</dbReference>
<gene>
    <name evidence="3" type="ORF">SKTS_06830</name>
</gene>
<comment type="subcellular location">
    <subcellularLocation>
        <location evidence="1">Cell inner membrane</location>
        <topology evidence="1">Multi-pass membrane protein</topology>
    </subcellularLocation>
</comment>
<protein>
    <submittedName>
        <fullName evidence="3">ABC transporter permease</fullName>
    </submittedName>
</protein>
<feature type="transmembrane region" description="Helical" evidence="1">
    <location>
        <begin position="130"/>
        <end position="147"/>
    </location>
</feature>
<proteinExistence type="inferred from homology"/>
<keyword evidence="1" id="KW-0812">Transmembrane</keyword>